<organism evidence="1 2">
    <name type="scientific">Kribbella aluminosa</name>
    <dbReference type="NCBI Taxonomy" id="416017"/>
    <lineage>
        <taxon>Bacteria</taxon>
        <taxon>Bacillati</taxon>
        <taxon>Actinomycetota</taxon>
        <taxon>Actinomycetes</taxon>
        <taxon>Propionibacteriales</taxon>
        <taxon>Kribbellaceae</taxon>
        <taxon>Kribbella</taxon>
    </lineage>
</organism>
<name>A0ABS4UFH9_9ACTN</name>
<dbReference type="Proteomes" id="UP000755585">
    <property type="component" value="Unassembled WGS sequence"/>
</dbReference>
<evidence type="ECO:0000313" key="2">
    <source>
        <dbReference type="Proteomes" id="UP000755585"/>
    </source>
</evidence>
<comment type="caution">
    <text evidence="1">The sequence shown here is derived from an EMBL/GenBank/DDBJ whole genome shotgun (WGS) entry which is preliminary data.</text>
</comment>
<reference evidence="1 2" key="1">
    <citation type="submission" date="2021-03" db="EMBL/GenBank/DDBJ databases">
        <title>Sequencing the genomes of 1000 actinobacteria strains.</title>
        <authorList>
            <person name="Klenk H.-P."/>
        </authorList>
    </citation>
    <scope>NUCLEOTIDE SEQUENCE [LARGE SCALE GENOMIC DNA]</scope>
    <source>
        <strain evidence="1 2">DSM 18824</strain>
    </source>
</reference>
<evidence type="ECO:0000313" key="1">
    <source>
        <dbReference type="EMBL" id="MBP2350397.1"/>
    </source>
</evidence>
<protein>
    <submittedName>
        <fullName evidence="1">Uncharacterized protein</fullName>
    </submittedName>
</protein>
<dbReference type="EMBL" id="JAGINT010000001">
    <property type="protein sequence ID" value="MBP2350397.1"/>
    <property type="molecule type" value="Genomic_DNA"/>
</dbReference>
<gene>
    <name evidence="1" type="ORF">JOF29_001480</name>
</gene>
<accession>A0ABS4UFH9</accession>
<dbReference type="RefSeq" id="WP_209693456.1">
    <property type="nucleotide sequence ID" value="NZ_BAAAVU010000011.1"/>
</dbReference>
<sequence>MLGTTGLGVDEETAYLDLIRRQEEEFERIRKSAYRLAAEATRQGGARRTEELIEIVTGETAVALAFDRVQRTARAEMRERT</sequence>
<proteinExistence type="predicted"/>
<keyword evidence="2" id="KW-1185">Reference proteome</keyword>